<dbReference type="PANTHER" id="PTHR33569:SF1">
    <property type="entry name" value="UREASE"/>
    <property type="match status" value="1"/>
</dbReference>
<dbReference type="Pfam" id="PF00699">
    <property type="entry name" value="Urease_beta"/>
    <property type="match status" value="1"/>
</dbReference>
<dbReference type="SUPFAM" id="SSF51278">
    <property type="entry name" value="Urease, beta-subunit"/>
    <property type="match status" value="1"/>
</dbReference>
<proteinExistence type="predicted"/>
<dbReference type="InterPro" id="IPR002019">
    <property type="entry name" value="Urease_beta-like"/>
</dbReference>
<dbReference type="GO" id="GO:0043419">
    <property type="term" value="P:urea catabolic process"/>
    <property type="evidence" value="ECO:0007669"/>
    <property type="project" value="InterPro"/>
</dbReference>
<keyword evidence="1" id="KW-0378">Hydrolase</keyword>
<reference evidence="4 5" key="1">
    <citation type="submission" date="2016-12" db="EMBL/GenBank/DDBJ databases">
        <title>The draft genome sequence of Actinophytocola xinjiangensis.</title>
        <authorList>
            <person name="Wang W."/>
            <person name="Yuan L."/>
        </authorList>
    </citation>
    <scope>NUCLEOTIDE SEQUENCE [LARGE SCALE GENOMIC DNA]</scope>
    <source>
        <strain evidence="4 5">CGMCC 4.4663</strain>
    </source>
</reference>
<comment type="catalytic activity">
    <reaction evidence="2">
        <text>urea + 2 H2O + H(+) = hydrogencarbonate + 2 NH4(+)</text>
        <dbReference type="Rhea" id="RHEA:20557"/>
        <dbReference type="ChEBI" id="CHEBI:15377"/>
        <dbReference type="ChEBI" id="CHEBI:15378"/>
        <dbReference type="ChEBI" id="CHEBI:16199"/>
        <dbReference type="ChEBI" id="CHEBI:17544"/>
        <dbReference type="ChEBI" id="CHEBI:28938"/>
        <dbReference type="EC" id="3.5.1.5"/>
    </reaction>
</comment>
<evidence type="ECO:0000256" key="1">
    <source>
        <dbReference type="ARBA" id="ARBA00022801"/>
    </source>
</evidence>
<dbReference type="InterPro" id="IPR036461">
    <property type="entry name" value="Urease_betasu_sf"/>
</dbReference>
<evidence type="ECO:0000313" key="5">
    <source>
        <dbReference type="Proteomes" id="UP000185696"/>
    </source>
</evidence>
<dbReference type="NCBIfam" id="NF009682">
    <property type="entry name" value="PRK13203.1"/>
    <property type="match status" value="1"/>
</dbReference>
<dbReference type="GO" id="GO:0035550">
    <property type="term" value="C:urease complex"/>
    <property type="evidence" value="ECO:0007669"/>
    <property type="project" value="InterPro"/>
</dbReference>
<dbReference type="AlphaFoldDB" id="A0A7Z1AW86"/>
<feature type="region of interest" description="Disordered" evidence="3">
    <location>
        <begin position="92"/>
        <end position="122"/>
    </location>
</feature>
<comment type="caution">
    <text evidence="4">The sequence shown here is derived from an EMBL/GenBank/DDBJ whole genome shotgun (WGS) entry which is preliminary data.</text>
</comment>
<evidence type="ECO:0000313" key="4">
    <source>
        <dbReference type="EMBL" id="OLF08360.1"/>
    </source>
</evidence>
<dbReference type="PANTHER" id="PTHR33569">
    <property type="entry name" value="UREASE"/>
    <property type="match status" value="1"/>
</dbReference>
<evidence type="ECO:0000256" key="3">
    <source>
        <dbReference type="SAM" id="MobiDB-lite"/>
    </source>
</evidence>
<dbReference type="InterPro" id="IPR050069">
    <property type="entry name" value="Urease_subunit"/>
</dbReference>
<dbReference type="Gene3D" id="2.10.150.10">
    <property type="entry name" value="Urease, beta subunit"/>
    <property type="match status" value="1"/>
</dbReference>
<accession>A0A7Z1AW86</accession>
<dbReference type="NCBIfam" id="TIGR00192">
    <property type="entry name" value="urease_beta"/>
    <property type="match status" value="1"/>
</dbReference>
<sequence length="122" mass="13114">MKPGEILPGSGDIPLNPGAETIEVTVDNTGDRPVQVGSHYHFAAVNPALKFDRAAAWGFRLNIPAGTAKRFEPRRYGPVELVRMGGDRVVPGLRPEYAGELDDRGADPTPYEYGAKGEGPAR</sequence>
<dbReference type="OrthoDB" id="9797217at2"/>
<dbReference type="RefSeq" id="WP_075135102.1">
    <property type="nucleotide sequence ID" value="NZ_MSIF01000012.1"/>
</dbReference>
<dbReference type="GO" id="GO:0009039">
    <property type="term" value="F:urease activity"/>
    <property type="evidence" value="ECO:0007669"/>
    <property type="project" value="UniProtKB-EC"/>
</dbReference>
<organism evidence="4 5">
    <name type="scientific">Actinophytocola xinjiangensis</name>
    <dbReference type="NCBI Taxonomy" id="485602"/>
    <lineage>
        <taxon>Bacteria</taxon>
        <taxon>Bacillati</taxon>
        <taxon>Actinomycetota</taxon>
        <taxon>Actinomycetes</taxon>
        <taxon>Pseudonocardiales</taxon>
        <taxon>Pseudonocardiaceae</taxon>
    </lineage>
</organism>
<keyword evidence="5" id="KW-1185">Reference proteome</keyword>
<gene>
    <name evidence="4" type="ORF">BLA60_23330</name>
</gene>
<protein>
    <submittedName>
        <fullName evidence="4">Urease subunit beta</fullName>
    </submittedName>
</protein>
<dbReference type="Proteomes" id="UP000185696">
    <property type="component" value="Unassembled WGS sequence"/>
</dbReference>
<dbReference type="EMBL" id="MSIF01000012">
    <property type="protein sequence ID" value="OLF08360.1"/>
    <property type="molecule type" value="Genomic_DNA"/>
</dbReference>
<name>A0A7Z1AW86_9PSEU</name>
<evidence type="ECO:0000256" key="2">
    <source>
        <dbReference type="ARBA" id="ARBA00047778"/>
    </source>
</evidence>
<dbReference type="CDD" id="cd00407">
    <property type="entry name" value="Urease_beta"/>
    <property type="match status" value="1"/>
</dbReference>